<dbReference type="KEGG" id="ccal:108627566"/>
<dbReference type="GO" id="GO:0006915">
    <property type="term" value="P:apoptotic process"/>
    <property type="evidence" value="ECO:0007669"/>
    <property type="project" value="InterPro"/>
</dbReference>
<evidence type="ECO:0000256" key="1">
    <source>
        <dbReference type="ARBA" id="ARBA00004173"/>
    </source>
</evidence>
<dbReference type="CTD" id="37563"/>
<comment type="similarity">
    <text evidence="2">Belongs to the mitochondrion-specific ribosomal protein mS29 family.</text>
</comment>
<keyword evidence="6" id="KW-0687">Ribonucleoprotein</keyword>
<dbReference type="InterPro" id="IPR019368">
    <property type="entry name" value="Ribosomal_mS29"/>
</dbReference>
<evidence type="ECO:0000256" key="3">
    <source>
        <dbReference type="ARBA" id="ARBA00022946"/>
    </source>
</evidence>
<evidence type="ECO:0000256" key="5">
    <source>
        <dbReference type="ARBA" id="ARBA00023128"/>
    </source>
</evidence>
<organism evidence="8 9">
    <name type="scientific">Ceratina calcarata</name>
    <dbReference type="NCBI Taxonomy" id="156304"/>
    <lineage>
        <taxon>Eukaryota</taxon>
        <taxon>Metazoa</taxon>
        <taxon>Ecdysozoa</taxon>
        <taxon>Arthropoda</taxon>
        <taxon>Hexapoda</taxon>
        <taxon>Insecta</taxon>
        <taxon>Pterygota</taxon>
        <taxon>Neoptera</taxon>
        <taxon>Endopterygota</taxon>
        <taxon>Hymenoptera</taxon>
        <taxon>Apocrita</taxon>
        <taxon>Aculeata</taxon>
        <taxon>Apoidea</taxon>
        <taxon>Anthophila</taxon>
        <taxon>Apidae</taxon>
        <taxon>Ceratina</taxon>
        <taxon>Zadontomerus</taxon>
    </lineage>
</organism>
<gene>
    <name evidence="9" type="primary">LOC108627566</name>
</gene>
<dbReference type="GeneID" id="108627566"/>
<accession>A0AAJ7J4M3</accession>
<evidence type="ECO:0000313" key="8">
    <source>
        <dbReference type="Proteomes" id="UP000694925"/>
    </source>
</evidence>
<keyword evidence="8" id="KW-1185">Reference proteome</keyword>
<keyword evidence="3" id="KW-0809">Transit peptide</keyword>
<proteinExistence type="inferred from homology"/>
<keyword evidence="5" id="KW-0496">Mitochondrion</keyword>
<dbReference type="PRINTS" id="PR01716">
    <property type="entry name" value="DEATHASSOCP3"/>
</dbReference>
<sequence>MISYTYSSLSRLCIASGRRTLITAAAKEIQDTNNSSLRLPESFPPEHDESCLNRIFTIPSDITALLKDNLPIEFRKQESIFRELGILVRKPAVELISYLEQTDFTKPINKYILYGKYGTGKTATLIHLMHYGLAKHFILLHLPWVCTWFRFAREIVESPLVPGKLDIPPEAASWLKYFKQLNQVVLSQLDLKLSNDYNWSQKESIKSGDTLINLIEFGIQRHKFACGVIDALVCELKAASTAGKCKTLVIMDGFNAFTSNVTLIRDDTRTFVPPERISITSSFFNSVKYDWCNAAAILTVDTRANKDRRESHYPKYLLGKKGFEHLDPFLPIPVENYSKEEFKTILNYYKDRKWLREVSPQGQEELELLSNKNPHDLWQFCKPL</sequence>
<dbReference type="GO" id="GO:0003735">
    <property type="term" value="F:structural constituent of ribosome"/>
    <property type="evidence" value="ECO:0007669"/>
    <property type="project" value="TreeGrafter"/>
</dbReference>
<dbReference type="RefSeq" id="XP_017884363.1">
    <property type="nucleotide sequence ID" value="XM_018028874.2"/>
</dbReference>
<evidence type="ECO:0000256" key="2">
    <source>
        <dbReference type="ARBA" id="ARBA00009863"/>
    </source>
</evidence>
<reference evidence="9" key="1">
    <citation type="submission" date="2025-08" db="UniProtKB">
        <authorList>
            <consortium name="RefSeq"/>
        </authorList>
    </citation>
    <scope>IDENTIFICATION</scope>
    <source>
        <tissue evidence="9">Whole body</tissue>
    </source>
</reference>
<dbReference type="PANTHER" id="PTHR12810:SF0">
    <property type="entry name" value="SMALL RIBOSOMAL SUBUNIT PROTEIN MS29"/>
    <property type="match status" value="1"/>
</dbReference>
<evidence type="ECO:0000313" key="9">
    <source>
        <dbReference type="RefSeq" id="XP_017884363.1"/>
    </source>
</evidence>
<keyword evidence="4 9" id="KW-0689">Ribosomal protein</keyword>
<evidence type="ECO:0000256" key="6">
    <source>
        <dbReference type="ARBA" id="ARBA00023274"/>
    </source>
</evidence>
<dbReference type="Proteomes" id="UP000694925">
    <property type="component" value="Unplaced"/>
</dbReference>
<evidence type="ECO:0000256" key="7">
    <source>
        <dbReference type="ARBA" id="ARBA00035140"/>
    </source>
</evidence>
<dbReference type="GO" id="GO:0005763">
    <property type="term" value="C:mitochondrial small ribosomal subunit"/>
    <property type="evidence" value="ECO:0007669"/>
    <property type="project" value="TreeGrafter"/>
</dbReference>
<dbReference type="Pfam" id="PF10236">
    <property type="entry name" value="DAP3"/>
    <property type="match status" value="1"/>
</dbReference>
<name>A0AAJ7J4M3_9HYME</name>
<protein>
    <recommendedName>
        <fullName evidence="7">Small ribosomal subunit protein mS29</fullName>
    </recommendedName>
</protein>
<evidence type="ECO:0000256" key="4">
    <source>
        <dbReference type="ARBA" id="ARBA00022980"/>
    </source>
</evidence>
<dbReference type="PANTHER" id="PTHR12810">
    <property type="entry name" value="MITOCHONDRIAL 28S RIBOSOMAL PROTEIN S29"/>
    <property type="match status" value="1"/>
</dbReference>
<dbReference type="InterPro" id="IPR008092">
    <property type="entry name" value="Ribosomal_mS29_met"/>
</dbReference>
<dbReference type="AlphaFoldDB" id="A0AAJ7J4M3"/>
<comment type="subcellular location">
    <subcellularLocation>
        <location evidence="1">Mitochondrion</location>
    </subcellularLocation>
</comment>